<proteinExistence type="predicted"/>
<organism evidence="1 2">
    <name type="scientific">Roseomonas indoligenes</name>
    <dbReference type="NCBI Taxonomy" id="2820811"/>
    <lineage>
        <taxon>Bacteria</taxon>
        <taxon>Pseudomonadati</taxon>
        <taxon>Pseudomonadota</taxon>
        <taxon>Alphaproteobacteria</taxon>
        <taxon>Acetobacterales</taxon>
        <taxon>Roseomonadaceae</taxon>
        <taxon>Roseomonas</taxon>
    </lineage>
</organism>
<dbReference type="AlphaFoldDB" id="A0A940N037"/>
<dbReference type="RefSeq" id="WP_209375053.1">
    <property type="nucleotide sequence ID" value="NZ_JAGIZA010000009.1"/>
</dbReference>
<keyword evidence="2" id="KW-1185">Reference proteome</keyword>
<dbReference type="Proteomes" id="UP000677537">
    <property type="component" value="Unassembled WGS sequence"/>
</dbReference>
<accession>A0A940N037</accession>
<evidence type="ECO:0000313" key="1">
    <source>
        <dbReference type="EMBL" id="MBP0494312.1"/>
    </source>
</evidence>
<name>A0A940N037_9PROT</name>
<evidence type="ECO:0008006" key="3">
    <source>
        <dbReference type="Google" id="ProtNLM"/>
    </source>
</evidence>
<sequence>MAITASVYIWYPSGSHIGHASMFIGTHEFNKSFEDIMGPSGVPVTASLGNPVVRADLERFYGNAYVSWWPDDTKSFNKAPQDRNMSLWQDKDAEGSWPHTTYRVHNLNGGSMWAEWKSIMDKKGGNYNLLRKNCSTIVLRVLKAGGVMSKMSIHKRAWFTNNLYVTPKNVAQVCNDLRDNGHADKVKADTNYPTKSSATKLDRLLGMR</sequence>
<reference evidence="1" key="1">
    <citation type="submission" date="2021-03" db="EMBL/GenBank/DDBJ databases">
        <authorList>
            <person name="So Y."/>
        </authorList>
    </citation>
    <scope>NUCLEOTIDE SEQUENCE</scope>
    <source>
        <strain evidence="1">SG15</strain>
    </source>
</reference>
<protein>
    <recommendedName>
        <fullName evidence="3">DUF4105 domain-containing protein</fullName>
    </recommendedName>
</protein>
<dbReference type="EMBL" id="JAGIZA010000009">
    <property type="protein sequence ID" value="MBP0494312.1"/>
    <property type="molecule type" value="Genomic_DNA"/>
</dbReference>
<gene>
    <name evidence="1" type="ORF">J5Y10_16105</name>
</gene>
<evidence type="ECO:0000313" key="2">
    <source>
        <dbReference type="Proteomes" id="UP000677537"/>
    </source>
</evidence>
<comment type="caution">
    <text evidence="1">The sequence shown here is derived from an EMBL/GenBank/DDBJ whole genome shotgun (WGS) entry which is preliminary data.</text>
</comment>